<dbReference type="EMBL" id="JBHLTG010000019">
    <property type="protein sequence ID" value="MFC0682833.1"/>
    <property type="molecule type" value="Genomic_DNA"/>
</dbReference>
<dbReference type="PANTHER" id="PTHR45436">
    <property type="entry name" value="SENSOR HISTIDINE KINASE YKOH"/>
    <property type="match status" value="1"/>
</dbReference>
<evidence type="ECO:0000256" key="10">
    <source>
        <dbReference type="ARBA" id="ARBA00023136"/>
    </source>
</evidence>
<keyword evidence="4" id="KW-0597">Phosphoprotein</keyword>
<evidence type="ECO:0000256" key="9">
    <source>
        <dbReference type="ARBA" id="ARBA00023012"/>
    </source>
</evidence>
<sequence length="483" mass="51833">MQAPWSLQRRLIVGIVAVLAVLFVAVSASTVALLQNSLTQRLDQELIRALAPARFVVERIPLDRRPSVSEMEDMLRGQSYGSLAVVIRDDSILRAAYFSAGSSSLGDEQQSRLLAITPGNPPRTVRLGTLGDYRLAALDVSGDRRVVVGLPLQEVQATGLQLALIIALLTGVGILAAAALAAVVIRIALRPLDRVVATAVRVSELPLSRGEVSIPERVPAEDTDPRTEVGQVGAALNRLLEHVATALNVRQRSENKVRQFVSDASHELRTPLAAIRGYAELTRRGPHTLPDDVRHSLGRIESESIRMTSLVDELLLLARIDEGRTPDAKPVDLGRLVADAVSDARAAGQDHRWRLDLPEEPVAVLGDEGQLHQVVANLLTNARVHTPKGTEVVAAVERTQSSAVLTIADDGPGIPPELQTHLFERFVRGDRSRSRKAGSTGLGLAIVHAIVDAHDGTVAVESAPGRTVFRIELPSNGLAHAAT</sequence>
<dbReference type="GO" id="GO:0016301">
    <property type="term" value="F:kinase activity"/>
    <property type="evidence" value="ECO:0007669"/>
    <property type="project" value="UniProtKB-KW"/>
</dbReference>
<evidence type="ECO:0000313" key="15">
    <source>
        <dbReference type="Proteomes" id="UP001589896"/>
    </source>
</evidence>
<dbReference type="SMART" id="SM00304">
    <property type="entry name" value="HAMP"/>
    <property type="match status" value="1"/>
</dbReference>
<dbReference type="InterPro" id="IPR005467">
    <property type="entry name" value="His_kinase_dom"/>
</dbReference>
<gene>
    <name evidence="14" type="ORF">ACFFGH_33800</name>
</gene>
<protein>
    <recommendedName>
        <fullName evidence="3">histidine kinase</fullName>
        <ecNumber evidence="3">2.7.13.3</ecNumber>
    </recommendedName>
</protein>
<dbReference type="PRINTS" id="PR00344">
    <property type="entry name" value="BCTRLSENSOR"/>
</dbReference>
<dbReference type="Gene3D" id="3.30.565.10">
    <property type="entry name" value="Histidine kinase-like ATPase, C-terminal domain"/>
    <property type="match status" value="1"/>
</dbReference>
<dbReference type="CDD" id="cd00082">
    <property type="entry name" value="HisKA"/>
    <property type="match status" value="1"/>
</dbReference>
<evidence type="ECO:0000256" key="4">
    <source>
        <dbReference type="ARBA" id="ARBA00022553"/>
    </source>
</evidence>
<reference evidence="14 15" key="1">
    <citation type="submission" date="2024-09" db="EMBL/GenBank/DDBJ databases">
        <authorList>
            <person name="Sun Q."/>
            <person name="Mori K."/>
        </authorList>
    </citation>
    <scope>NUCLEOTIDE SEQUENCE [LARGE SCALE GENOMIC DNA]</scope>
    <source>
        <strain evidence="14 15">KCTC 23076</strain>
    </source>
</reference>
<evidence type="ECO:0000256" key="5">
    <source>
        <dbReference type="ARBA" id="ARBA00022679"/>
    </source>
</evidence>
<dbReference type="SUPFAM" id="SSF55874">
    <property type="entry name" value="ATPase domain of HSP90 chaperone/DNA topoisomerase II/histidine kinase"/>
    <property type="match status" value="1"/>
</dbReference>
<evidence type="ECO:0000256" key="2">
    <source>
        <dbReference type="ARBA" id="ARBA00004370"/>
    </source>
</evidence>
<keyword evidence="10 11" id="KW-0472">Membrane</keyword>
<feature type="domain" description="HAMP" evidence="13">
    <location>
        <begin position="186"/>
        <end position="248"/>
    </location>
</feature>
<dbReference type="SMART" id="SM00387">
    <property type="entry name" value="HATPase_c"/>
    <property type="match status" value="1"/>
</dbReference>
<dbReference type="Proteomes" id="UP001589896">
    <property type="component" value="Unassembled WGS sequence"/>
</dbReference>
<evidence type="ECO:0000256" key="7">
    <source>
        <dbReference type="ARBA" id="ARBA00022777"/>
    </source>
</evidence>
<dbReference type="EC" id="2.7.13.3" evidence="3"/>
<keyword evidence="7 14" id="KW-0418">Kinase</keyword>
<dbReference type="InterPro" id="IPR003594">
    <property type="entry name" value="HATPase_dom"/>
</dbReference>
<dbReference type="InterPro" id="IPR036097">
    <property type="entry name" value="HisK_dim/P_sf"/>
</dbReference>
<evidence type="ECO:0000256" key="6">
    <source>
        <dbReference type="ARBA" id="ARBA00022692"/>
    </source>
</evidence>
<keyword evidence="6 11" id="KW-0812">Transmembrane</keyword>
<dbReference type="SMART" id="SM00388">
    <property type="entry name" value="HisKA"/>
    <property type="match status" value="1"/>
</dbReference>
<comment type="catalytic activity">
    <reaction evidence="1">
        <text>ATP + protein L-histidine = ADP + protein N-phospho-L-histidine.</text>
        <dbReference type="EC" id="2.7.13.3"/>
    </reaction>
</comment>
<proteinExistence type="predicted"/>
<feature type="domain" description="Histidine kinase" evidence="12">
    <location>
        <begin position="263"/>
        <end position="477"/>
    </location>
</feature>
<dbReference type="Gene3D" id="6.10.340.10">
    <property type="match status" value="1"/>
</dbReference>
<keyword evidence="5" id="KW-0808">Transferase</keyword>
<evidence type="ECO:0000256" key="1">
    <source>
        <dbReference type="ARBA" id="ARBA00000085"/>
    </source>
</evidence>
<dbReference type="InterPro" id="IPR003660">
    <property type="entry name" value="HAMP_dom"/>
</dbReference>
<evidence type="ECO:0000256" key="8">
    <source>
        <dbReference type="ARBA" id="ARBA00022989"/>
    </source>
</evidence>
<organism evidence="14 15">
    <name type="scientific">Lysobacter korlensis</name>
    <dbReference type="NCBI Taxonomy" id="553636"/>
    <lineage>
        <taxon>Bacteria</taxon>
        <taxon>Pseudomonadati</taxon>
        <taxon>Pseudomonadota</taxon>
        <taxon>Gammaproteobacteria</taxon>
        <taxon>Lysobacterales</taxon>
        <taxon>Lysobacteraceae</taxon>
        <taxon>Lysobacter</taxon>
    </lineage>
</organism>
<accession>A0ABV6S0T4</accession>
<dbReference type="InterPro" id="IPR036890">
    <property type="entry name" value="HATPase_C_sf"/>
</dbReference>
<dbReference type="CDD" id="cd00075">
    <property type="entry name" value="HATPase"/>
    <property type="match status" value="1"/>
</dbReference>
<dbReference type="RefSeq" id="WP_386677232.1">
    <property type="nucleotide sequence ID" value="NZ_JBHLTG010000019.1"/>
</dbReference>
<dbReference type="InterPro" id="IPR004358">
    <property type="entry name" value="Sig_transdc_His_kin-like_C"/>
</dbReference>
<dbReference type="Pfam" id="PF00512">
    <property type="entry name" value="HisKA"/>
    <property type="match status" value="1"/>
</dbReference>
<dbReference type="PROSITE" id="PS50885">
    <property type="entry name" value="HAMP"/>
    <property type="match status" value="1"/>
</dbReference>
<dbReference type="PROSITE" id="PS50109">
    <property type="entry name" value="HIS_KIN"/>
    <property type="match status" value="1"/>
</dbReference>
<dbReference type="SUPFAM" id="SSF47384">
    <property type="entry name" value="Homodimeric domain of signal transducing histidine kinase"/>
    <property type="match status" value="1"/>
</dbReference>
<comment type="caution">
    <text evidence="14">The sequence shown here is derived from an EMBL/GenBank/DDBJ whole genome shotgun (WGS) entry which is preliminary data.</text>
</comment>
<dbReference type="PANTHER" id="PTHR45436:SF5">
    <property type="entry name" value="SENSOR HISTIDINE KINASE TRCS"/>
    <property type="match status" value="1"/>
</dbReference>
<dbReference type="Gene3D" id="1.10.287.130">
    <property type="match status" value="1"/>
</dbReference>
<name>A0ABV6S0T4_9GAMM</name>
<evidence type="ECO:0000256" key="3">
    <source>
        <dbReference type="ARBA" id="ARBA00012438"/>
    </source>
</evidence>
<keyword evidence="8 11" id="KW-1133">Transmembrane helix</keyword>
<keyword evidence="9" id="KW-0902">Two-component regulatory system</keyword>
<evidence type="ECO:0000313" key="14">
    <source>
        <dbReference type="EMBL" id="MFC0682833.1"/>
    </source>
</evidence>
<comment type="subcellular location">
    <subcellularLocation>
        <location evidence="2">Membrane</location>
    </subcellularLocation>
</comment>
<feature type="transmembrane region" description="Helical" evidence="11">
    <location>
        <begin position="162"/>
        <end position="185"/>
    </location>
</feature>
<dbReference type="InterPro" id="IPR050428">
    <property type="entry name" value="TCS_sensor_his_kinase"/>
</dbReference>
<evidence type="ECO:0000259" key="12">
    <source>
        <dbReference type="PROSITE" id="PS50109"/>
    </source>
</evidence>
<dbReference type="InterPro" id="IPR003661">
    <property type="entry name" value="HisK_dim/P_dom"/>
</dbReference>
<dbReference type="Pfam" id="PF02518">
    <property type="entry name" value="HATPase_c"/>
    <property type="match status" value="1"/>
</dbReference>
<keyword evidence="15" id="KW-1185">Reference proteome</keyword>
<evidence type="ECO:0000259" key="13">
    <source>
        <dbReference type="PROSITE" id="PS50885"/>
    </source>
</evidence>
<evidence type="ECO:0000256" key="11">
    <source>
        <dbReference type="SAM" id="Phobius"/>
    </source>
</evidence>